<feature type="binding site" evidence="7">
    <location>
        <position position="85"/>
    </location>
    <ligand>
        <name>Mg(2+)</name>
        <dbReference type="ChEBI" id="CHEBI:18420"/>
        <label>1</label>
        <note>catalytic</note>
    </ligand>
</feature>
<dbReference type="GO" id="GO:0006020">
    <property type="term" value="P:inositol metabolic process"/>
    <property type="evidence" value="ECO:0007669"/>
    <property type="project" value="TreeGrafter"/>
</dbReference>
<feature type="binding site" evidence="7">
    <location>
        <position position="65"/>
    </location>
    <ligand>
        <name>Mg(2+)</name>
        <dbReference type="ChEBI" id="CHEBI:18420"/>
        <label>1</label>
        <note>catalytic</note>
    </ligand>
</feature>
<evidence type="ECO:0000256" key="8">
    <source>
        <dbReference type="RuleBase" id="RU364068"/>
    </source>
</evidence>
<gene>
    <name evidence="9" type="ORF">ENQ20_09395</name>
</gene>
<dbReference type="EMBL" id="DSMG01000095">
    <property type="protein sequence ID" value="HDX31692.1"/>
    <property type="molecule type" value="Genomic_DNA"/>
</dbReference>
<keyword evidence="6 7" id="KW-0460">Magnesium</keyword>
<dbReference type="InterPro" id="IPR020583">
    <property type="entry name" value="Inositol_monoP_metal-BS"/>
</dbReference>
<evidence type="ECO:0000256" key="2">
    <source>
        <dbReference type="ARBA" id="ARBA00001946"/>
    </source>
</evidence>
<dbReference type="PROSITE" id="PS00630">
    <property type="entry name" value="IMP_2"/>
    <property type="match status" value="1"/>
</dbReference>
<evidence type="ECO:0000256" key="6">
    <source>
        <dbReference type="ARBA" id="ARBA00022842"/>
    </source>
</evidence>
<proteinExistence type="inferred from homology"/>
<reference evidence="9" key="1">
    <citation type="journal article" date="2020" name="mSystems">
        <title>Genome- and Community-Level Interaction Insights into Carbon Utilization and Element Cycling Functions of Hydrothermarchaeota in Hydrothermal Sediment.</title>
        <authorList>
            <person name="Zhou Z."/>
            <person name="Liu Y."/>
            <person name="Xu W."/>
            <person name="Pan J."/>
            <person name="Luo Z.H."/>
            <person name="Li M."/>
        </authorList>
    </citation>
    <scope>NUCLEOTIDE SEQUENCE [LARGE SCALE GENOMIC DNA]</scope>
    <source>
        <strain evidence="9">SpSt-289</strain>
    </source>
</reference>
<feature type="binding site" evidence="7">
    <location>
        <position position="84"/>
    </location>
    <ligand>
        <name>Mg(2+)</name>
        <dbReference type="ChEBI" id="CHEBI:18420"/>
        <label>1</label>
        <note>catalytic</note>
    </ligand>
</feature>
<evidence type="ECO:0000256" key="1">
    <source>
        <dbReference type="ARBA" id="ARBA00001033"/>
    </source>
</evidence>
<dbReference type="PRINTS" id="PR00377">
    <property type="entry name" value="IMPHPHTASES"/>
</dbReference>
<dbReference type="InterPro" id="IPR020550">
    <property type="entry name" value="Inositol_monophosphatase_CS"/>
</dbReference>
<comment type="similarity">
    <text evidence="3 8">Belongs to the inositol monophosphatase superfamily.</text>
</comment>
<dbReference type="Pfam" id="PF00459">
    <property type="entry name" value="Inositol_P"/>
    <property type="match status" value="1"/>
</dbReference>
<evidence type="ECO:0000256" key="4">
    <source>
        <dbReference type="ARBA" id="ARBA00022723"/>
    </source>
</evidence>
<dbReference type="FunFam" id="3.30.540.10:FF:000003">
    <property type="entry name" value="Inositol-1-monophosphatase"/>
    <property type="match status" value="1"/>
</dbReference>
<comment type="caution">
    <text evidence="9">The sequence shown here is derived from an EMBL/GenBank/DDBJ whole genome shotgun (WGS) entry which is preliminary data.</text>
</comment>
<comment type="catalytic activity">
    <reaction evidence="1 8">
        <text>a myo-inositol phosphate + H2O = myo-inositol + phosphate</text>
        <dbReference type="Rhea" id="RHEA:24056"/>
        <dbReference type="ChEBI" id="CHEBI:15377"/>
        <dbReference type="ChEBI" id="CHEBI:17268"/>
        <dbReference type="ChEBI" id="CHEBI:43474"/>
        <dbReference type="ChEBI" id="CHEBI:84139"/>
        <dbReference type="EC" id="3.1.3.25"/>
    </reaction>
</comment>
<evidence type="ECO:0000256" key="3">
    <source>
        <dbReference type="ARBA" id="ARBA00009759"/>
    </source>
</evidence>
<dbReference type="InterPro" id="IPR022337">
    <property type="entry name" value="Inositol_monophosphatase_SuhB"/>
</dbReference>
<dbReference type="SUPFAM" id="SSF56655">
    <property type="entry name" value="Carbohydrate phosphatase"/>
    <property type="match status" value="1"/>
</dbReference>
<dbReference type="GO" id="GO:0046872">
    <property type="term" value="F:metal ion binding"/>
    <property type="evidence" value="ECO:0007669"/>
    <property type="project" value="UniProtKB-KW"/>
</dbReference>
<accession>A0A7C1FFI1</accession>
<dbReference type="Gene3D" id="3.40.190.80">
    <property type="match status" value="1"/>
</dbReference>
<dbReference type="GO" id="GO:0046854">
    <property type="term" value="P:phosphatidylinositol phosphate biosynthetic process"/>
    <property type="evidence" value="ECO:0007669"/>
    <property type="project" value="InterPro"/>
</dbReference>
<dbReference type="PRINTS" id="PR01959">
    <property type="entry name" value="SBIMPHPHTASE"/>
</dbReference>
<keyword evidence="5 8" id="KW-0378">Hydrolase</keyword>
<name>A0A7C1FFI1_9CHLR</name>
<feature type="binding site" evidence="7">
    <location>
        <position position="82"/>
    </location>
    <ligand>
        <name>Mg(2+)</name>
        <dbReference type="ChEBI" id="CHEBI:18420"/>
        <label>1</label>
        <note>catalytic</note>
    </ligand>
</feature>
<organism evidence="9">
    <name type="scientific">Caldilinea aerophila</name>
    <dbReference type="NCBI Taxonomy" id="133453"/>
    <lineage>
        <taxon>Bacteria</taxon>
        <taxon>Bacillati</taxon>
        <taxon>Chloroflexota</taxon>
        <taxon>Caldilineae</taxon>
        <taxon>Caldilineales</taxon>
        <taxon>Caldilineaceae</taxon>
        <taxon>Caldilinea</taxon>
    </lineage>
</organism>
<dbReference type="PANTHER" id="PTHR20854">
    <property type="entry name" value="INOSITOL MONOPHOSPHATASE"/>
    <property type="match status" value="1"/>
</dbReference>
<dbReference type="InterPro" id="IPR000760">
    <property type="entry name" value="Inositol_monophosphatase-like"/>
</dbReference>
<dbReference type="GO" id="GO:0008934">
    <property type="term" value="F:inositol monophosphate 1-phosphatase activity"/>
    <property type="evidence" value="ECO:0007669"/>
    <property type="project" value="InterPro"/>
</dbReference>
<dbReference type="GO" id="GO:0007165">
    <property type="term" value="P:signal transduction"/>
    <property type="evidence" value="ECO:0007669"/>
    <property type="project" value="TreeGrafter"/>
</dbReference>
<evidence type="ECO:0000256" key="5">
    <source>
        <dbReference type="ARBA" id="ARBA00022801"/>
    </source>
</evidence>
<feature type="binding site" evidence="7">
    <location>
        <position position="210"/>
    </location>
    <ligand>
        <name>Mg(2+)</name>
        <dbReference type="ChEBI" id="CHEBI:18420"/>
        <label>1</label>
        <note>catalytic</note>
    </ligand>
</feature>
<dbReference type="Gene3D" id="3.30.540.10">
    <property type="entry name" value="Fructose-1,6-Bisphosphatase, subunit A, domain 1"/>
    <property type="match status" value="1"/>
</dbReference>
<dbReference type="EC" id="3.1.3.25" evidence="8"/>
<dbReference type="PANTHER" id="PTHR20854:SF4">
    <property type="entry name" value="INOSITOL-1-MONOPHOSPHATASE-RELATED"/>
    <property type="match status" value="1"/>
</dbReference>
<sequence>MNPLNVALEAAYAAGELLRNGWRQGGFTVEQKSAQELVTEYDRRSEALIIDILRRAFPACAILSEESGIKAQTYAPNRWIIDPLDGTTNFARGYPLFGVSIALERNRELVVAVVYNPLADECFAAEKGAGATLNGQPIHVAHTRSLAAAVVASGFPYDAWSNANDNTDLWRTMVKHALSVRCDGAAALDLCAVACGRFDAYWEHGLAPWDIAAGALIAQEAGAIVTDYQGGDGFLDRGEVIAAPPALHAEMMGFFR</sequence>
<comment type="cofactor">
    <cofactor evidence="2 7 8">
        <name>Mg(2+)</name>
        <dbReference type="ChEBI" id="CHEBI:18420"/>
    </cofactor>
</comment>
<dbReference type="CDD" id="cd01639">
    <property type="entry name" value="IMPase"/>
    <property type="match status" value="1"/>
</dbReference>
<protein>
    <recommendedName>
        <fullName evidence="8">Inositol-1-monophosphatase</fullName>
        <ecNumber evidence="8">3.1.3.25</ecNumber>
    </recommendedName>
</protein>
<dbReference type="PROSITE" id="PS00629">
    <property type="entry name" value="IMP_1"/>
    <property type="match status" value="1"/>
</dbReference>
<keyword evidence="4 7" id="KW-0479">Metal-binding</keyword>
<evidence type="ECO:0000313" key="9">
    <source>
        <dbReference type="EMBL" id="HDX31692.1"/>
    </source>
</evidence>
<dbReference type="AlphaFoldDB" id="A0A7C1FFI1"/>
<dbReference type="InterPro" id="IPR033942">
    <property type="entry name" value="IMPase"/>
</dbReference>
<evidence type="ECO:0000256" key="7">
    <source>
        <dbReference type="PIRSR" id="PIRSR600760-2"/>
    </source>
</evidence>